<accession>A0A1G6QQE0</accession>
<evidence type="ECO:0000313" key="2">
    <source>
        <dbReference type="Proteomes" id="UP000199628"/>
    </source>
</evidence>
<dbReference type="EMBL" id="FMZV01000004">
    <property type="protein sequence ID" value="SDC94493.1"/>
    <property type="molecule type" value="Genomic_DNA"/>
</dbReference>
<reference evidence="2" key="1">
    <citation type="submission" date="2016-10" db="EMBL/GenBank/DDBJ databases">
        <authorList>
            <person name="Varghese N."/>
            <person name="Submissions S."/>
        </authorList>
    </citation>
    <scope>NUCLEOTIDE SEQUENCE [LARGE SCALE GENOMIC DNA]</scope>
    <source>
        <strain evidence="2">CGMCC 1.9108</strain>
    </source>
</reference>
<dbReference type="STRING" id="639004.SAMN04488239_104196"/>
<proteinExistence type="predicted"/>
<organism evidence="1 2">
    <name type="scientific">Ruegeria marina</name>
    <dbReference type="NCBI Taxonomy" id="639004"/>
    <lineage>
        <taxon>Bacteria</taxon>
        <taxon>Pseudomonadati</taxon>
        <taxon>Pseudomonadota</taxon>
        <taxon>Alphaproteobacteria</taxon>
        <taxon>Rhodobacterales</taxon>
        <taxon>Roseobacteraceae</taxon>
        <taxon>Ruegeria</taxon>
    </lineage>
</organism>
<name>A0A1G6QQE0_9RHOB</name>
<dbReference type="AlphaFoldDB" id="A0A1G6QQE0"/>
<gene>
    <name evidence="1" type="ORF">SAMN04488239_104196</name>
</gene>
<keyword evidence="2" id="KW-1185">Reference proteome</keyword>
<evidence type="ECO:0000313" key="1">
    <source>
        <dbReference type="EMBL" id="SDC94493.1"/>
    </source>
</evidence>
<protein>
    <submittedName>
        <fullName evidence="1">Uncharacterized protein</fullName>
    </submittedName>
</protein>
<sequence>MIAPEQVKYLNENGSHLVNISRCGLSVLGRLRRKPTEAIRVRGCDIMFRGPPSIRNLYAFAIPAESVFGGLGMRHCWR</sequence>
<dbReference type="Proteomes" id="UP000199628">
    <property type="component" value="Unassembled WGS sequence"/>
</dbReference>